<dbReference type="InterPro" id="IPR036388">
    <property type="entry name" value="WH-like_DNA-bd_sf"/>
</dbReference>
<dbReference type="EMBL" id="AEXZ01000011">
    <property type="protein sequence ID" value="EGD38059.1"/>
    <property type="molecule type" value="Genomic_DNA"/>
</dbReference>
<name>F0IW44_STRSA</name>
<dbReference type="PANTHER" id="PTHR33221:SF15">
    <property type="entry name" value="HTH-TYPE TRANSCRIPTIONAL REGULATOR YWGB-RELATED"/>
    <property type="match status" value="1"/>
</dbReference>
<dbReference type="HOGENOM" id="CLU_107144_4_2_9"/>
<dbReference type="GO" id="GO:0005829">
    <property type="term" value="C:cytosol"/>
    <property type="evidence" value="ECO:0007669"/>
    <property type="project" value="TreeGrafter"/>
</dbReference>
<gene>
    <name evidence="1" type="ORF">HMPREF9384_2056</name>
</gene>
<dbReference type="InterPro" id="IPR036390">
    <property type="entry name" value="WH_DNA-bd_sf"/>
</dbReference>
<dbReference type="PATRIC" id="fig|888812.3.peg.2028"/>
<proteinExistence type="predicted"/>
<evidence type="ECO:0000313" key="2">
    <source>
        <dbReference type="Proteomes" id="UP000004562"/>
    </source>
</evidence>
<sequence length="160" mass="18021">MIYLFLYQIQVYKKGVSMDTKFSVALHILTMISESRETLSSQNLATSVGTNSSYIRKVITLLKNAGLIISHQGKSGYQLGKIPKKMSLLEIYYATQEVKHISLFQMHQNANQECPVGQNIQEAVSPIFASAEAQLEKALRHQTLDDVINNLYKTANQVRN</sequence>
<dbReference type="AlphaFoldDB" id="F0IW44"/>
<comment type="caution">
    <text evidence="1">The sequence shown here is derived from an EMBL/GenBank/DDBJ whole genome shotgun (WGS) entry which is preliminary data.</text>
</comment>
<dbReference type="Proteomes" id="UP000004562">
    <property type="component" value="Unassembled WGS sequence"/>
</dbReference>
<dbReference type="Gene3D" id="1.10.10.10">
    <property type="entry name" value="Winged helix-like DNA-binding domain superfamily/Winged helix DNA-binding domain"/>
    <property type="match status" value="1"/>
</dbReference>
<dbReference type="SUPFAM" id="SSF46785">
    <property type="entry name" value="Winged helix' DNA-binding domain"/>
    <property type="match status" value="1"/>
</dbReference>
<dbReference type="Pfam" id="PF02082">
    <property type="entry name" value="Rrf2"/>
    <property type="match status" value="1"/>
</dbReference>
<evidence type="ECO:0000313" key="1">
    <source>
        <dbReference type="EMBL" id="EGD38059.1"/>
    </source>
</evidence>
<dbReference type="InterPro" id="IPR000944">
    <property type="entry name" value="Tscrpt_reg_Rrf2"/>
</dbReference>
<reference evidence="1 2" key="1">
    <citation type="submission" date="2011-02" db="EMBL/GenBank/DDBJ databases">
        <authorList>
            <person name="Muzny D."/>
            <person name="Qin X."/>
            <person name="Deng J."/>
            <person name="Jiang H."/>
            <person name="Liu Y."/>
            <person name="Qu J."/>
            <person name="Song X.-Z."/>
            <person name="Zhang L."/>
            <person name="Thornton R."/>
            <person name="Coyle M."/>
            <person name="Francisco L."/>
            <person name="Jackson L."/>
            <person name="Javaid M."/>
            <person name="Korchina V."/>
            <person name="Kovar C."/>
            <person name="Mata R."/>
            <person name="Mathew T."/>
            <person name="Ngo R."/>
            <person name="Nguyen L."/>
            <person name="Nguyen N."/>
            <person name="Okwuonu G."/>
            <person name="Ongeri F."/>
            <person name="Pham C."/>
            <person name="Simmons D."/>
            <person name="Wilczek-Boney K."/>
            <person name="Hale W."/>
            <person name="Jakkamsetti A."/>
            <person name="Pham P."/>
            <person name="Ruth R."/>
            <person name="San Lucas F."/>
            <person name="Warren J."/>
            <person name="Zhang J."/>
            <person name="Zhao Z."/>
            <person name="Zhou C."/>
            <person name="Zhu D."/>
            <person name="Lee S."/>
            <person name="Bess C."/>
            <person name="Blankenburg K."/>
            <person name="Forbes L."/>
            <person name="Fu Q."/>
            <person name="Gubbala S."/>
            <person name="Hirani K."/>
            <person name="Jayaseelan J.C."/>
            <person name="Lara F."/>
            <person name="Munidasa M."/>
            <person name="Palculict T."/>
            <person name="Patil S."/>
            <person name="Pu L.-L."/>
            <person name="Saada N."/>
            <person name="Tang L."/>
            <person name="Weissenberger G."/>
            <person name="Zhu Y."/>
            <person name="Hemphill L."/>
            <person name="Shang Y."/>
            <person name="Youmans B."/>
            <person name="Ayvaz T."/>
            <person name="Ross M."/>
            <person name="Santibanez J."/>
            <person name="Aqrawi P."/>
            <person name="Gross S."/>
            <person name="Joshi V."/>
            <person name="Fowler G."/>
            <person name="Nazareth L."/>
            <person name="Reid J."/>
            <person name="Worley K."/>
            <person name="Petrosino J."/>
            <person name="Highlander S."/>
            <person name="Gibbs R."/>
        </authorList>
    </citation>
    <scope>NUCLEOTIDE SEQUENCE [LARGE SCALE GENOMIC DNA]</scope>
    <source>
        <strain evidence="1 2">SK160</strain>
    </source>
</reference>
<dbReference type="PROSITE" id="PS51197">
    <property type="entry name" value="HTH_RRF2_2"/>
    <property type="match status" value="1"/>
</dbReference>
<dbReference type="PANTHER" id="PTHR33221">
    <property type="entry name" value="WINGED HELIX-TURN-HELIX TRANSCRIPTIONAL REGULATOR, RRF2 FAMILY"/>
    <property type="match status" value="1"/>
</dbReference>
<accession>F0IW44</accession>
<organism evidence="1 2">
    <name type="scientific">Streptococcus sanguinis SK160</name>
    <dbReference type="NCBI Taxonomy" id="888812"/>
    <lineage>
        <taxon>Bacteria</taxon>
        <taxon>Bacillati</taxon>
        <taxon>Bacillota</taxon>
        <taxon>Bacilli</taxon>
        <taxon>Lactobacillales</taxon>
        <taxon>Streptococcaceae</taxon>
        <taxon>Streptococcus</taxon>
    </lineage>
</organism>
<dbReference type="GO" id="GO:0003700">
    <property type="term" value="F:DNA-binding transcription factor activity"/>
    <property type="evidence" value="ECO:0007669"/>
    <property type="project" value="TreeGrafter"/>
</dbReference>
<protein>
    <submittedName>
        <fullName evidence="1">Rrf2 family transcriptional regulator</fullName>
    </submittedName>
</protein>